<dbReference type="InterPro" id="IPR027359">
    <property type="entry name" value="Volt_channel_dom_sf"/>
</dbReference>
<evidence type="ECO:0000256" key="5">
    <source>
        <dbReference type="SAM" id="Phobius"/>
    </source>
</evidence>
<name>A0A3A4BBS9_9ACTN</name>
<evidence type="ECO:0000256" key="1">
    <source>
        <dbReference type="ARBA" id="ARBA00004141"/>
    </source>
</evidence>
<dbReference type="AlphaFoldDB" id="A0A3A4BBS9"/>
<feature type="transmembrane region" description="Helical" evidence="5">
    <location>
        <begin position="210"/>
        <end position="233"/>
    </location>
</feature>
<evidence type="ECO:0000256" key="2">
    <source>
        <dbReference type="ARBA" id="ARBA00022692"/>
    </source>
</evidence>
<evidence type="ECO:0000313" key="7">
    <source>
        <dbReference type="EMBL" id="RJL31628.1"/>
    </source>
</evidence>
<feature type="domain" description="Ion transport" evidence="6">
    <location>
        <begin position="32"/>
        <end position="241"/>
    </location>
</feature>
<dbReference type="GO" id="GO:0005248">
    <property type="term" value="F:voltage-gated sodium channel activity"/>
    <property type="evidence" value="ECO:0007669"/>
    <property type="project" value="TreeGrafter"/>
</dbReference>
<feature type="transmembrane region" description="Helical" evidence="5">
    <location>
        <begin position="97"/>
        <end position="117"/>
    </location>
</feature>
<organism evidence="7 8">
    <name type="scientific">Bailinhaonella thermotolerans</name>
    <dbReference type="NCBI Taxonomy" id="1070861"/>
    <lineage>
        <taxon>Bacteria</taxon>
        <taxon>Bacillati</taxon>
        <taxon>Actinomycetota</taxon>
        <taxon>Actinomycetes</taxon>
        <taxon>Streptosporangiales</taxon>
        <taxon>Streptosporangiaceae</taxon>
        <taxon>Bailinhaonella</taxon>
    </lineage>
</organism>
<keyword evidence="8" id="KW-1185">Reference proteome</keyword>
<comment type="caution">
    <text evidence="7">The sequence shown here is derived from an EMBL/GenBank/DDBJ whole genome shotgun (WGS) entry which is preliminary data.</text>
</comment>
<evidence type="ECO:0000256" key="4">
    <source>
        <dbReference type="ARBA" id="ARBA00023136"/>
    </source>
</evidence>
<dbReference type="InterPro" id="IPR005821">
    <property type="entry name" value="Ion_trans_dom"/>
</dbReference>
<reference evidence="7 8" key="1">
    <citation type="submission" date="2018-09" db="EMBL/GenBank/DDBJ databases">
        <title>YIM 75507 draft genome.</title>
        <authorList>
            <person name="Tang S."/>
            <person name="Feng Y."/>
        </authorList>
    </citation>
    <scope>NUCLEOTIDE SEQUENCE [LARGE SCALE GENOMIC DNA]</scope>
    <source>
        <strain evidence="7 8">YIM 75507</strain>
    </source>
</reference>
<dbReference type="Gene3D" id="1.10.287.70">
    <property type="match status" value="1"/>
</dbReference>
<comment type="subcellular location">
    <subcellularLocation>
        <location evidence="1">Membrane</location>
        <topology evidence="1">Multi-pass membrane protein</topology>
    </subcellularLocation>
</comment>
<evidence type="ECO:0000313" key="8">
    <source>
        <dbReference type="Proteomes" id="UP000265768"/>
    </source>
</evidence>
<dbReference type="GO" id="GO:0001518">
    <property type="term" value="C:voltage-gated sodium channel complex"/>
    <property type="evidence" value="ECO:0007669"/>
    <property type="project" value="TreeGrafter"/>
</dbReference>
<dbReference type="Proteomes" id="UP000265768">
    <property type="component" value="Unassembled WGS sequence"/>
</dbReference>
<keyword evidence="2 5" id="KW-0812">Transmembrane</keyword>
<feature type="transmembrane region" description="Helical" evidence="5">
    <location>
        <begin position="137"/>
        <end position="160"/>
    </location>
</feature>
<protein>
    <submittedName>
        <fullName evidence="7">Ion transporter</fullName>
    </submittedName>
</protein>
<dbReference type="RefSeq" id="WP_119927657.1">
    <property type="nucleotide sequence ID" value="NZ_QZEY01000006.1"/>
</dbReference>
<keyword evidence="3 5" id="KW-1133">Transmembrane helix</keyword>
<dbReference type="Pfam" id="PF00520">
    <property type="entry name" value="Ion_trans"/>
    <property type="match status" value="1"/>
</dbReference>
<dbReference type="InterPro" id="IPR043203">
    <property type="entry name" value="VGCC_Ca_Na"/>
</dbReference>
<dbReference type="SUPFAM" id="SSF81324">
    <property type="entry name" value="Voltage-gated potassium channels"/>
    <property type="match status" value="1"/>
</dbReference>
<dbReference type="EMBL" id="QZEY01000006">
    <property type="protein sequence ID" value="RJL31628.1"/>
    <property type="molecule type" value="Genomic_DNA"/>
</dbReference>
<dbReference type="OrthoDB" id="5297065at2"/>
<evidence type="ECO:0000259" key="6">
    <source>
        <dbReference type="Pfam" id="PF00520"/>
    </source>
</evidence>
<evidence type="ECO:0000256" key="3">
    <source>
        <dbReference type="ARBA" id="ARBA00022989"/>
    </source>
</evidence>
<keyword evidence="4 5" id="KW-0472">Membrane</keyword>
<dbReference type="Gene3D" id="1.20.120.350">
    <property type="entry name" value="Voltage-gated potassium channels. Chain C"/>
    <property type="match status" value="1"/>
</dbReference>
<dbReference type="PANTHER" id="PTHR10037">
    <property type="entry name" value="VOLTAGE-GATED CATION CHANNEL CALCIUM AND SODIUM"/>
    <property type="match status" value="1"/>
</dbReference>
<accession>A0A3A4BBS9</accession>
<proteinExistence type="predicted"/>
<dbReference type="PANTHER" id="PTHR10037:SF62">
    <property type="entry name" value="SODIUM CHANNEL PROTEIN 60E"/>
    <property type="match status" value="1"/>
</dbReference>
<sequence length="299" mass="32340">MSSEPLVPAPPRPAVLSRERVRAAVESRRAQRVITVVILVNAATLGIETSPAMLREYGGALHAVDHAALYVFVAELAAKVYAYRLRFFRDPWNVFDFLIVGMSLLPTTGGLSVLRALRIMRALRLISVVPSLRRVVSALLTAVPGMASIGVLLALVLYVAAVMATKLYGAAAPGYFSDLGTSLLTLFQVMTGDAWSDVAQEVMAKHPSAWVFFVVFILVCTFVVLNLFIAVVVRAMEDETAADSRAASEKNSADRDDRILAELASLQAEVRALKDTLNGGLGAEKVRRETAAVRDIRNG</sequence>
<gene>
    <name evidence="7" type="ORF">D5H75_18100</name>
</gene>